<reference evidence="2" key="1">
    <citation type="submission" date="2022-10" db="EMBL/GenBank/DDBJ databases">
        <authorList>
            <person name="Chen Y."/>
            <person name="Dougan E. K."/>
            <person name="Chan C."/>
            <person name="Rhodes N."/>
            <person name="Thang M."/>
        </authorList>
    </citation>
    <scope>NUCLEOTIDE SEQUENCE</scope>
</reference>
<sequence>MLCGCCDSGQEVEELKEVSTLPILVPELREGTESRKAAPSHGTFSVAIPMKGHISFGVKLDVTDTAVGPMIIDIQSGAVTSFNDRNPSQAIQIWDTIAELEDAKGMVAVYEKMNGPLPETVRMTLRRPRQLNAMLSKKDGPLGVLLDYKPSSVGSLISSVKESGLVAKWNKEHPEDALSTGDRILKINGKMPTGDAIIQEIKNAGDLNLTVLKFAQ</sequence>
<organism evidence="2">
    <name type="scientific">Cladocopium goreaui</name>
    <dbReference type="NCBI Taxonomy" id="2562237"/>
    <lineage>
        <taxon>Eukaryota</taxon>
        <taxon>Sar</taxon>
        <taxon>Alveolata</taxon>
        <taxon>Dinophyceae</taxon>
        <taxon>Suessiales</taxon>
        <taxon>Symbiodiniaceae</taxon>
        <taxon>Cladocopium</taxon>
    </lineage>
</organism>
<evidence type="ECO:0000313" key="3">
    <source>
        <dbReference type="EMBL" id="CAL1126753.1"/>
    </source>
</evidence>
<feature type="domain" description="PDZ" evidence="1">
    <location>
        <begin position="131"/>
        <end position="206"/>
    </location>
</feature>
<dbReference type="InterPro" id="IPR001478">
    <property type="entry name" value="PDZ"/>
</dbReference>
<evidence type="ECO:0000259" key="1">
    <source>
        <dbReference type="PROSITE" id="PS50106"/>
    </source>
</evidence>
<dbReference type="InterPro" id="IPR036034">
    <property type="entry name" value="PDZ_sf"/>
</dbReference>
<proteinExistence type="predicted"/>
<protein>
    <submittedName>
        <fullName evidence="4">Thrombospondin-type laminin G domain and EAR repeat-containing protein</fullName>
    </submittedName>
</protein>
<dbReference type="EMBL" id="CAMXCT010000070">
    <property type="protein sequence ID" value="CAI3973378.1"/>
    <property type="molecule type" value="Genomic_DNA"/>
</dbReference>
<keyword evidence="5" id="KW-1185">Reference proteome</keyword>
<dbReference type="PROSITE" id="PS50106">
    <property type="entry name" value="PDZ"/>
    <property type="match status" value="1"/>
</dbReference>
<dbReference type="SUPFAM" id="SSF50156">
    <property type="entry name" value="PDZ domain-like"/>
    <property type="match status" value="1"/>
</dbReference>
<dbReference type="Proteomes" id="UP001152797">
    <property type="component" value="Unassembled WGS sequence"/>
</dbReference>
<name>A0A9P1BH40_9DINO</name>
<evidence type="ECO:0000313" key="5">
    <source>
        <dbReference type="Proteomes" id="UP001152797"/>
    </source>
</evidence>
<gene>
    <name evidence="2" type="ORF">C1SCF055_LOCUS1888</name>
</gene>
<dbReference type="EMBL" id="CAMXCT020000070">
    <property type="protein sequence ID" value="CAL1126753.1"/>
    <property type="molecule type" value="Genomic_DNA"/>
</dbReference>
<reference evidence="3" key="2">
    <citation type="submission" date="2024-04" db="EMBL/GenBank/DDBJ databases">
        <authorList>
            <person name="Chen Y."/>
            <person name="Shah S."/>
            <person name="Dougan E. K."/>
            <person name="Thang M."/>
            <person name="Chan C."/>
        </authorList>
    </citation>
    <scope>NUCLEOTIDE SEQUENCE [LARGE SCALE GENOMIC DNA]</scope>
</reference>
<comment type="caution">
    <text evidence="2">The sequence shown here is derived from an EMBL/GenBank/DDBJ whole genome shotgun (WGS) entry which is preliminary data.</text>
</comment>
<dbReference type="EMBL" id="CAMXCT030000070">
    <property type="protein sequence ID" value="CAL4760690.1"/>
    <property type="molecule type" value="Genomic_DNA"/>
</dbReference>
<accession>A0A9P1BH40</accession>
<evidence type="ECO:0000313" key="2">
    <source>
        <dbReference type="EMBL" id="CAI3973378.1"/>
    </source>
</evidence>
<dbReference type="AlphaFoldDB" id="A0A9P1BH40"/>
<evidence type="ECO:0000313" key="4">
    <source>
        <dbReference type="EMBL" id="CAL4760690.1"/>
    </source>
</evidence>
<dbReference type="Gene3D" id="2.30.42.10">
    <property type="match status" value="1"/>
</dbReference>